<proteinExistence type="predicted"/>
<dbReference type="AlphaFoldDB" id="A0A8H7TKK6"/>
<organism evidence="2 3">
    <name type="scientific">Cadophora malorum</name>
    <dbReference type="NCBI Taxonomy" id="108018"/>
    <lineage>
        <taxon>Eukaryota</taxon>
        <taxon>Fungi</taxon>
        <taxon>Dikarya</taxon>
        <taxon>Ascomycota</taxon>
        <taxon>Pezizomycotina</taxon>
        <taxon>Leotiomycetes</taxon>
        <taxon>Helotiales</taxon>
        <taxon>Ploettnerulaceae</taxon>
        <taxon>Cadophora</taxon>
    </lineage>
</organism>
<keyword evidence="3" id="KW-1185">Reference proteome</keyword>
<evidence type="ECO:0000313" key="2">
    <source>
        <dbReference type="EMBL" id="KAG4421282.1"/>
    </source>
</evidence>
<evidence type="ECO:0000313" key="3">
    <source>
        <dbReference type="Proteomes" id="UP000664132"/>
    </source>
</evidence>
<evidence type="ECO:0000256" key="1">
    <source>
        <dbReference type="SAM" id="MobiDB-lite"/>
    </source>
</evidence>
<dbReference type="EMBL" id="JAFJYH010000068">
    <property type="protein sequence ID" value="KAG4421282.1"/>
    <property type="molecule type" value="Genomic_DNA"/>
</dbReference>
<dbReference type="Proteomes" id="UP000664132">
    <property type="component" value="Unassembled WGS sequence"/>
</dbReference>
<comment type="caution">
    <text evidence="2">The sequence shown here is derived from an EMBL/GenBank/DDBJ whole genome shotgun (WGS) entry which is preliminary data.</text>
</comment>
<gene>
    <name evidence="2" type="ORF">IFR04_005584</name>
</gene>
<sequence length="108" mass="11250">MAYSTSSNTPINGSADGFALFPNAPPPRTPAQVAADAALSRRQAAEFVADLSLPVVAPSTCIVDSSNTTHSIPTVARIQAAYTSIAKFDAAFKRAKNNNVPCAINENN</sequence>
<feature type="compositionally biased region" description="Polar residues" evidence="1">
    <location>
        <begin position="1"/>
        <end position="12"/>
    </location>
</feature>
<feature type="region of interest" description="Disordered" evidence="1">
    <location>
        <begin position="1"/>
        <end position="31"/>
    </location>
</feature>
<reference evidence="2" key="1">
    <citation type="submission" date="2021-02" db="EMBL/GenBank/DDBJ databases">
        <title>Genome sequence Cadophora malorum strain M34.</title>
        <authorList>
            <person name="Stefanovic E."/>
            <person name="Vu D."/>
            <person name="Scully C."/>
            <person name="Dijksterhuis J."/>
            <person name="Roader J."/>
            <person name="Houbraken J."/>
        </authorList>
    </citation>
    <scope>NUCLEOTIDE SEQUENCE</scope>
    <source>
        <strain evidence="2">M34</strain>
    </source>
</reference>
<name>A0A8H7TKK6_9HELO</name>
<protein>
    <submittedName>
        <fullName evidence="2">Uncharacterized protein</fullName>
    </submittedName>
</protein>
<accession>A0A8H7TKK6</accession>